<name>L8JDB3_9GAMM</name>
<proteinExistence type="predicted"/>
<dbReference type="PRINTS" id="PR01590">
    <property type="entry name" value="HTHFIS"/>
</dbReference>
<accession>L8JDB3</accession>
<evidence type="ECO:0000259" key="7">
    <source>
        <dbReference type="PROSITE" id="PS50112"/>
    </source>
</evidence>
<dbReference type="Pfam" id="PF13426">
    <property type="entry name" value="PAS_9"/>
    <property type="match status" value="1"/>
</dbReference>
<dbReference type="GO" id="GO:0006355">
    <property type="term" value="P:regulation of DNA-templated transcription"/>
    <property type="evidence" value="ECO:0007669"/>
    <property type="project" value="InterPro"/>
</dbReference>
<evidence type="ECO:0000256" key="3">
    <source>
        <dbReference type="ARBA" id="ARBA00023015"/>
    </source>
</evidence>
<keyword evidence="3" id="KW-0805">Transcription regulation</keyword>
<dbReference type="SUPFAM" id="SSF52540">
    <property type="entry name" value="P-loop containing nucleoside triphosphate hydrolases"/>
    <property type="match status" value="1"/>
</dbReference>
<dbReference type="GO" id="GO:0005524">
    <property type="term" value="F:ATP binding"/>
    <property type="evidence" value="ECO:0007669"/>
    <property type="project" value="UniProtKB-KW"/>
</dbReference>
<dbReference type="Gene3D" id="1.10.10.60">
    <property type="entry name" value="Homeodomain-like"/>
    <property type="match status" value="1"/>
</dbReference>
<dbReference type="GO" id="GO:0043565">
    <property type="term" value="F:sequence-specific DNA binding"/>
    <property type="evidence" value="ECO:0007669"/>
    <property type="project" value="InterPro"/>
</dbReference>
<dbReference type="Pfam" id="PF00158">
    <property type="entry name" value="Sigma54_activat"/>
    <property type="match status" value="1"/>
</dbReference>
<dbReference type="Gene3D" id="1.10.8.60">
    <property type="match status" value="1"/>
</dbReference>
<keyword evidence="9" id="KW-1185">Reference proteome</keyword>
<dbReference type="Gene3D" id="3.30.450.20">
    <property type="entry name" value="PAS domain"/>
    <property type="match status" value="1"/>
</dbReference>
<dbReference type="SUPFAM" id="SSF55785">
    <property type="entry name" value="PYP-like sensor domain (PAS domain)"/>
    <property type="match status" value="1"/>
</dbReference>
<feature type="domain" description="PAS" evidence="7">
    <location>
        <begin position="10"/>
        <end position="55"/>
    </location>
</feature>
<dbReference type="InterPro" id="IPR025943">
    <property type="entry name" value="Sigma_54_int_dom_ATP-bd_2"/>
</dbReference>
<dbReference type="AlphaFoldDB" id="L8JDB3"/>
<dbReference type="InterPro" id="IPR025944">
    <property type="entry name" value="Sigma_54_int_dom_CS"/>
</dbReference>
<dbReference type="InterPro" id="IPR027417">
    <property type="entry name" value="P-loop_NTPase"/>
</dbReference>
<dbReference type="PANTHER" id="PTHR32071">
    <property type="entry name" value="TRANSCRIPTIONAL REGULATORY PROTEIN"/>
    <property type="match status" value="1"/>
</dbReference>
<dbReference type="PROSITE" id="PS00675">
    <property type="entry name" value="SIGMA54_INTERACT_1"/>
    <property type="match status" value="1"/>
</dbReference>
<keyword evidence="1" id="KW-0547">Nucleotide-binding</keyword>
<dbReference type="PROSITE" id="PS50112">
    <property type="entry name" value="PAS"/>
    <property type="match status" value="1"/>
</dbReference>
<dbReference type="Proteomes" id="UP000011134">
    <property type="component" value="Unassembled WGS sequence"/>
</dbReference>
<dbReference type="NCBIfam" id="TIGR00229">
    <property type="entry name" value="sensory_box"/>
    <property type="match status" value="1"/>
</dbReference>
<dbReference type="Pfam" id="PF02954">
    <property type="entry name" value="HTH_8"/>
    <property type="match status" value="1"/>
</dbReference>
<evidence type="ECO:0000313" key="9">
    <source>
        <dbReference type="Proteomes" id="UP000011134"/>
    </source>
</evidence>
<reference evidence="8 9" key="1">
    <citation type="submission" date="2012-12" db="EMBL/GenBank/DDBJ databases">
        <title>Genome Assembly of Photobacterium sp. AK15.</title>
        <authorList>
            <person name="Khatri I."/>
            <person name="Vaidya B."/>
            <person name="Srinivas T.N.R."/>
            <person name="Subramanian S."/>
            <person name="Pinnaka A."/>
        </authorList>
    </citation>
    <scope>NUCLEOTIDE SEQUENCE [LARGE SCALE GENOMIC DNA]</scope>
    <source>
        <strain evidence="8 9">AK15</strain>
    </source>
</reference>
<keyword evidence="2" id="KW-0067">ATP-binding</keyword>
<dbReference type="InterPro" id="IPR035965">
    <property type="entry name" value="PAS-like_dom_sf"/>
</dbReference>
<feature type="domain" description="Sigma-54 factor interaction" evidence="6">
    <location>
        <begin position="142"/>
        <end position="371"/>
    </location>
</feature>
<dbReference type="EMBL" id="AMZO01000006">
    <property type="protein sequence ID" value="ELR66800.1"/>
    <property type="molecule type" value="Genomic_DNA"/>
</dbReference>
<comment type="caution">
    <text evidence="8">The sequence shown here is derived from an EMBL/GenBank/DDBJ whole genome shotgun (WGS) entry which is preliminary data.</text>
</comment>
<dbReference type="PATRIC" id="fig|1056511.3.peg.1327"/>
<keyword evidence="4" id="KW-0238">DNA-binding</keyword>
<dbReference type="SMART" id="SM00382">
    <property type="entry name" value="AAA"/>
    <property type="match status" value="1"/>
</dbReference>
<dbReference type="InterPro" id="IPR002078">
    <property type="entry name" value="Sigma_54_int"/>
</dbReference>
<dbReference type="InterPro" id="IPR025662">
    <property type="entry name" value="Sigma_54_int_dom_ATP-bd_1"/>
</dbReference>
<evidence type="ECO:0000256" key="4">
    <source>
        <dbReference type="ARBA" id="ARBA00023125"/>
    </source>
</evidence>
<dbReference type="SUPFAM" id="SSF46689">
    <property type="entry name" value="Homeodomain-like"/>
    <property type="match status" value="1"/>
</dbReference>
<protein>
    <submittedName>
        <fullName evidence="8">Sigma54 specific transcriptional regulator, Fis family</fullName>
    </submittedName>
</protein>
<evidence type="ECO:0000313" key="8">
    <source>
        <dbReference type="EMBL" id="ELR66800.1"/>
    </source>
</evidence>
<dbReference type="PROSITE" id="PS00676">
    <property type="entry name" value="SIGMA54_INTERACT_2"/>
    <property type="match status" value="1"/>
</dbReference>
<evidence type="ECO:0000256" key="5">
    <source>
        <dbReference type="ARBA" id="ARBA00023163"/>
    </source>
</evidence>
<keyword evidence="5" id="KW-0804">Transcription</keyword>
<dbReference type="InterPro" id="IPR003593">
    <property type="entry name" value="AAA+_ATPase"/>
</dbReference>
<gene>
    <name evidence="8" type="ORF">C942_04498</name>
</gene>
<sequence>MEEHSNPLKLTEFTDSILESISDGVFTVDNQWRISFFNRAAEGITGIPRNEALGKRCSEVFKSSMCEADCALRQTLNNTTPIINKSCYIINAEGERIPVSVSTAVLKNSEGQVIGGAETFRDLSEVEALRNALKGRSQVGGFVSHSPLMRNLFELLPAVSASSSNVLIQGETGTGKELLARAVHDMGPRADKPFIAINCGALPDNLLESELFGYKKGAFTGATQDKPGRFALAEGGTLFLDEIGEISPALQVRLLRVLQEHSYEPLGAVKSEQSDVRIIAATHKDLAAMVANGEFRQDLYYRIHVVDLKLPPLRSRKEDIPLLVDQFVRNFNRLQNREVSGVSPEAISFLLDHDWPGNVRELENVIERAFVLCPNGQIGPGYLPSELGAKAMPKDQPEAIGSARQLAEKQSIQESLKRNRFNRAATARELGIHKTTLYRKMKSLQIPFPKQNGRNR</sequence>
<dbReference type="InterPro" id="IPR000014">
    <property type="entry name" value="PAS"/>
</dbReference>
<evidence type="ECO:0000256" key="1">
    <source>
        <dbReference type="ARBA" id="ARBA00022741"/>
    </source>
</evidence>
<dbReference type="InterPro" id="IPR009057">
    <property type="entry name" value="Homeodomain-like_sf"/>
</dbReference>
<dbReference type="Gene3D" id="3.40.50.300">
    <property type="entry name" value="P-loop containing nucleotide triphosphate hydrolases"/>
    <property type="match status" value="1"/>
</dbReference>
<dbReference type="InterPro" id="IPR058031">
    <property type="entry name" value="AAA_lid_NorR"/>
</dbReference>
<organism evidence="8 9">
    <name type="scientific">Photobacterium marinum</name>
    <dbReference type="NCBI Taxonomy" id="1056511"/>
    <lineage>
        <taxon>Bacteria</taxon>
        <taxon>Pseudomonadati</taxon>
        <taxon>Pseudomonadota</taxon>
        <taxon>Gammaproteobacteria</taxon>
        <taxon>Vibrionales</taxon>
        <taxon>Vibrionaceae</taxon>
        <taxon>Photobacterium</taxon>
    </lineage>
</organism>
<evidence type="ECO:0000259" key="6">
    <source>
        <dbReference type="PROSITE" id="PS50045"/>
    </source>
</evidence>
<dbReference type="Pfam" id="PF25601">
    <property type="entry name" value="AAA_lid_14"/>
    <property type="match status" value="1"/>
</dbReference>
<dbReference type="SMART" id="SM00091">
    <property type="entry name" value="PAS"/>
    <property type="match status" value="1"/>
</dbReference>
<dbReference type="InterPro" id="IPR002197">
    <property type="entry name" value="HTH_Fis"/>
</dbReference>
<dbReference type="OrthoDB" id="9804019at2"/>
<dbReference type="PROSITE" id="PS50045">
    <property type="entry name" value="SIGMA54_INTERACT_4"/>
    <property type="match status" value="1"/>
</dbReference>
<dbReference type="CDD" id="cd00009">
    <property type="entry name" value="AAA"/>
    <property type="match status" value="1"/>
</dbReference>
<dbReference type="RefSeq" id="WP_007463782.1">
    <property type="nucleotide sequence ID" value="NZ_AMZO01000006.1"/>
</dbReference>
<dbReference type="CDD" id="cd00130">
    <property type="entry name" value="PAS"/>
    <property type="match status" value="1"/>
</dbReference>
<evidence type="ECO:0000256" key="2">
    <source>
        <dbReference type="ARBA" id="ARBA00022840"/>
    </source>
</evidence>
<dbReference type="FunFam" id="3.40.50.300:FF:000006">
    <property type="entry name" value="DNA-binding transcriptional regulator NtrC"/>
    <property type="match status" value="1"/>
</dbReference>
<dbReference type="PROSITE" id="PS00688">
    <property type="entry name" value="SIGMA54_INTERACT_3"/>
    <property type="match status" value="1"/>
</dbReference>